<feature type="domain" description="RING-type" evidence="2">
    <location>
        <begin position="63"/>
        <end position="125"/>
    </location>
</feature>
<reference evidence="3 4" key="1">
    <citation type="submission" date="2019-01" db="EMBL/GenBank/DDBJ databases">
        <authorList>
            <person name="Ferrante I. M."/>
        </authorList>
    </citation>
    <scope>NUCLEOTIDE SEQUENCE [LARGE SCALE GENOMIC DNA]</scope>
    <source>
        <strain evidence="3 4">B856</strain>
    </source>
</reference>
<evidence type="ECO:0000259" key="2">
    <source>
        <dbReference type="PROSITE" id="PS50089"/>
    </source>
</evidence>
<organism evidence="3 4">
    <name type="scientific">Pseudo-nitzschia multistriata</name>
    <dbReference type="NCBI Taxonomy" id="183589"/>
    <lineage>
        <taxon>Eukaryota</taxon>
        <taxon>Sar</taxon>
        <taxon>Stramenopiles</taxon>
        <taxon>Ochrophyta</taxon>
        <taxon>Bacillariophyta</taxon>
        <taxon>Bacillariophyceae</taxon>
        <taxon>Bacillariophycidae</taxon>
        <taxon>Bacillariales</taxon>
        <taxon>Bacillariaceae</taxon>
        <taxon>Pseudo-nitzschia</taxon>
    </lineage>
</organism>
<evidence type="ECO:0000256" key="1">
    <source>
        <dbReference type="PROSITE-ProRule" id="PRU00175"/>
    </source>
</evidence>
<keyword evidence="1" id="KW-0479">Metal-binding</keyword>
<dbReference type="InterPro" id="IPR013083">
    <property type="entry name" value="Znf_RING/FYVE/PHD"/>
</dbReference>
<protein>
    <recommendedName>
        <fullName evidence="2">RING-type domain-containing protein</fullName>
    </recommendedName>
</protein>
<dbReference type="GO" id="GO:0008270">
    <property type="term" value="F:zinc ion binding"/>
    <property type="evidence" value="ECO:0007669"/>
    <property type="project" value="UniProtKB-KW"/>
</dbReference>
<dbReference type="EMBL" id="CAACVS010000680">
    <property type="protein sequence ID" value="VEU45041.1"/>
    <property type="molecule type" value="Genomic_DNA"/>
</dbReference>
<dbReference type="Proteomes" id="UP000291116">
    <property type="component" value="Unassembled WGS sequence"/>
</dbReference>
<evidence type="ECO:0000313" key="4">
    <source>
        <dbReference type="Proteomes" id="UP000291116"/>
    </source>
</evidence>
<sequence>MKTLAAPDDIAVPLVSSAGEDTILSATSIDDDSSFQMASNRMDSLRSSQFSRRTSLAALIEDCPICLDAMGSVDVEHILQCERHCGFNMCKNCIDSLITSSKDDFQMASDGNMHVKVYLHCPNCRSDLSHSIRHTLLLRKVDELELLTCPESEWTNSQVRLKRALHTTEVLKAIKHARIVEAEYYGRDLNDSFNDSDDSETDSQIEQYVEQWGVEVDLTNGTHNSFVTPRPPAVVFPEEAIRIDPTLFAGLDSFLSEDEQKEVTKLMTGGKPSLLVEAANILYDTLQKLYNPEPSATGKNLLNRKNSRRKSLARKSSVFQLIAEAEVAEGKRDKEARKTAEEMQALQNPRFAQQRQLERDLRIRANFQKRFPIPVRMPKAVKLDLSLPFDMELVDYNWGGTVMDAYSKISIGFGSKVTQRRPNNINVGTIIGSERSVVKSAAVGCAIGLCMSRDDDYGDAANDIYIAIPGQARVVVSNTGHIGKLGAVRGDVLTHIDGESITGKKVAEVLDIINAKKCQGSTLLTLNAEFSVADALRRRAMAISEIEIM</sequence>
<keyword evidence="1" id="KW-0862">Zinc</keyword>
<dbReference type="InterPro" id="IPR001841">
    <property type="entry name" value="Znf_RING"/>
</dbReference>
<keyword evidence="4" id="KW-1185">Reference proteome</keyword>
<gene>
    <name evidence="3" type="ORF">PSNMU_V1.4_AUG-EV-PASAV3_0121130</name>
</gene>
<keyword evidence="1" id="KW-0863">Zinc-finger</keyword>
<dbReference type="SUPFAM" id="SSF57850">
    <property type="entry name" value="RING/U-box"/>
    <property type="match status" value="1"/>
</dbReference>
<accession>A0A448ZSL8</accession>
<evidence type="ECO:0000313" key="3">
    <source>
        <dbReference type="EMBL" id="VEU45041.1"/>
    </source>
</evidence>
<dbReference type="OrthoDB" id="41004at2759"/>
<name>A0A448ZSL8_9STRA</name>
<dbReference type="PROSITE" id="PS50089">
    <property type="entry name" value="ZF_RING_2"/>
    <property type="match status" value="1"/>
</dbReference>
<dbReference type="AlphaFoldDB" id="A0A448ZSL8"/>
<dbReference type="Gene3D" id="3.30.40.10">
    <property type="entry name" value="Zinc/RING finger domain, C3HC4 (zinc finger)"/>
    <property type="match status" value="1"/>
</dbReference>
<proteinExistence type="predicted"/>